<evidence type="ECO:0000259" key="1">
    <source>
        <dbReference type="Pfam" id="PF24720"/>
    </source>
</evidence>
<proteinExistence type="predicted"/>
<sequence>MERKAGMLIHRQGELSPEAKAAFAEMDRERAEAQRQLPAIRAAGLEALKHLLPIAQGSSGQCRHVAAFLLGLYNGNRFKFDLTEFRCLDRKIFNDCMAVLAMDYQPEQEVQGYFEDGGRVWEQLAKDWNITDYSRPPSNGKK</sequence>
<comment type="caution">
    <text evidence="2">The sequence shown here is derived from an EMBL/GenBank/DDBJ whole genome shotgun (WGS) entry which is preliminary data.</text>
</comment>
<name>A0A497XD64_9PROT</name>
<accession>A0A497XD64</accession>
<keyword evidence="3" id="KW-1185">Reference proteome</keyword>
<gene>
    <name evidence="2" type="ORF">DFR35_1247</name>
</gene>
<protein>
    <recommendedName>
        <fullName evidence="1">DUF7673 domain-containing protein</fullName>
    </recommendedName>
</protein>
<dbReference type="Pfam" id="PF24720">
    <property type="entry name" value="DUF7673"/>
    <property type="match status" value="1"/>
</dbReference>
<dbReference type="EMBL" id="RCCI01000005">
    <property type="protein sequence ID" value="RLJ64606.1"/>
    <property type="molecule type" value="Genomic_DNA"/>
</dbReference>
<dbReference type="InterPro" id="IPR056090">
    <property type="entry name" value="DUF7673"/>
</dbReference>
<dbReference type="RefSeq" id="WP_207855861.1">
    <property type="nucleotide sequence ID" value="NZ_BHVV01000006.1"/>
</dbReference>
<organism evidence="2 3">
    <name type="scientific">Sulfurisoma sediminicola</name>
    <dbReference type="NCBI Taxonomy" id="1381557"/>
    <lineage>
        <taxon>Bacteria</taxon>
        <taxon>Pseudomonadati</taxon>
        <taxon>Pseudomonadota</taxon>
        <taxon>Betaproteobacteria</taxon>
        <taxon>Nitrosomonadales</taxon>
        <taxon>Sterolibacteriaceae</taxon>
        <taxon>Sulfurisoma</taxon>
    </lineage>
</organism>
<dbReference type="Proteomes" id="UP000268908">
    <property type="component" value="Unassembled WGS sequence"/>
</dbReference>
<evidence type="ECO:0000313" key="3">
    <source>
        <dbReference type="Proteomes" id="UP000268908"/>
    </source>
</evidence>
<feature type="domain" description="DUF7673" evidence="1">
    <location>
        <begin position="46"/>
        <end position="129"/>
    </location>
</feature>
<evidence type="ECO:0000313" key="2">
    <source>
        <dbReference type="EMBL" id="RLJ64606.1"/>
    </source>
</evidence>
<reference evidence="2 3" key="1">
    <citation type="submission" date="2018-10" db="EMBL/GenBank/DDBJ databases">
        <title>Genomic Encyclopedia of Type Strains, Phase IV (KMG-IV): sequencing the most valuable type-strain genomes for metagenomic binning, comparative biology and taxonomic classification.</title>
        <authorList>
            <person name="Goeker M."/>
        </authorList>
    </citation>
    <scope>NUCLEOTIDE SEQUENCE [LARGE SCALE GENOMIC DNA]</scope>
    <source>
        <strain evidence="2 3">DSM 26916</strain>
    </source>
</reference>
<dbReference type="AlphaFoldDB" id="A0A497XD64"/>